<reference evidence="18" key="3">
    <citation type="submission" date="2025-09" db="UniProtKB">
        <authorList>
            <consortium name="Ensembl"/>
        </authorList>
    </citation>
    <scope>IDENTIFICATION</scope>
</reference>
<keyword evidence="19" id="KW-1185">Reference proteome</keyword>
<evidence type="ECO:0000256" key="15">
    <source>
        <dbReference type="SAM" id="MobiDB-lite"/>
    </source>
</evidence>
<feature type="domain" description="PAP-associated" evidence="16">
    <location>
        <begin position="339"/>
        <end position="398"/>
    </location>
</feature>
<dbReference type="HOGENOM" id="CLU_397361_0_0_1"/>
<dbReference type="GO" id="GO:0043634">
    <property type="term" value="P:polyadenylation-dependent ncRNA catabolic process"/>
    <property type="evidence" value="ECO:0007669"/>
    <property type="project" value="TreeGrafter"/>
</dbReference>
<dbReference type="GO" id="GO:0046872">
    <property type="term" value="F:metal ion binding"/>
    <property type="evidence" value="ECO:0007669"/>
    <property type="project" value="UniProtKB-KW"/>
</dbReference>
<comment type="subunit">
    <text evidence="8">Component of a nuclear TRAMP-like complex, an ATP-dependent exosome regulatory complex consisting of a helicase (MTREX), an oligadenylate polymerase (TENT4B or TENT4A), and a substrate specific RNA-binding factor (ZCCHC7 or ZCCHC8). Several TRAMP-like complexes exist with specific compositions and are associated with nuclear, or nucleolar RNA exosomes.</text>
</comment>
<dbReference type="GeneTree" id="ENSGT00940000158301"/>
<dbReference type="FunFam" id="1.10.1410.10:FF:000003">
    <property type="entry name" value="non-canonical poly(A) RNA polymerase PAPD7"/>
    <property type="match status" value="1"/>
</dbReference>
<evidence type="ECO:0000256" key="9">
    <source>
        <dbReference type="ARBA" id="ARBA00067213"/>
    </source>
</evidence>
<evidence type="ECO:0000259" key="16">
    <source>
        <dbReference type="Pfam" id="PF03828"/>
    </source>
</evidence>
<dbReference type="SUPFAM" id="SSF81631">
    <property type="entry name" value="PAP/OAS1 substrate-binding domain"/>
    <property type="match status" value="1"/>
</dbReference>
<feature type="compositionally biased region" description="Basic and acidic residues" evidence="15">
    <location>
        <begin position="597"/>
        <end position="608"/>
    </location>
</feature>
<sequence>MDQIITHQLPTLDTGSCRDRNLLMNFLRTVEVGIKKIHLEYNQSCPSCQPHNVNIKSCQHETLHSLPMRGFNESTDTGNFIPLKKNEGSPLSKKKNFQTSNEDGSVSPPHGGKKRRENLNVHRPKLILGHYPHSAGAPWVVRNYCPGMVGLHEEIEDFYNFMRPTETERRMREHVIKSVEDVVKSLWPTCKLDVFGSFCTNLYLPTSDIDIALFGQWENLPLWTLTEALIKNELVESGSEKVLDRAAVPIIKFQHKGTLIKVDISFNIRSGVQSVDLIKDFMKKYPVLPKLIFVLKQFLLVRELNEVWTGGVSSYSLILMAISFIQLHPRNDSRDASCNLGVLLIEFFELYGRFFNYHSTCIRVKNGGRYITKEEFRNQMDNGCQPALLSIEDPLTLGNDLGRGSYAVMQVKQAFEHALRVLTNAIHYFCNNRIQASLLSQIVNVPDDIVLHRRLACDRWREYIEPNLAVDTNTISHQPSGYCSTSSRCSSDSSSDAPIDTRSYLSSESSSSSLTTDSDSESLLDIPSSPCLRRNAVHSKSSECLSNLRETPSLHPRKPDRTHSADKRNCSADKKLPPLTHIAPAKSSNLVPSSCKLKKEEKKEKTTQVEKLPQANSRSTKDSQVLGKTSTASNSKVQRSLISFTSSKSQQETKQNKKTPQNRHGSNSSRNIRKATSNRVASANTSNDCAADR</sequence>
<feature type="compositionally biased region" description="Polar residues" evidence="15">
    <location>
        <begin position="662"/>
        <end position="693"/>
    </location>
</feature>
<protein>
    <recommendedName>
        <fullName evidence="9">Terminal nucleotidyltransferase 4A</fullName>
        <ecNumber evidence="3">2.7.7.19</ecNumber>
    </recommendedName>
    <alternativeName>
        <fullName evidence="12">DNA polymerase sigma</fullName>
    </alternativeName>
    <alternativeName>
        <fullName evidence="11">Non-canonical poly(A) RNA polymerase PAPD7</fullName>
    </alternativeName>
    <alternativeName>
        <fullName evidence="10">PAP-associated domain-containing protein 7</fullName>
    </alternativeName>
    <alternativeName>
        <fullName evidence="14">TRAMP-like complex polyadenylate polymerase</fullName>
    </alternativeName>
    <alternativeName>
        <fullName evidence="13">Terminal guanylyltransferase</fullName>
    </alternativeName>
</protein>
<dbReference type="FunFam" id="3.30.460.10:FF:000006">
    <property type="entry name" value="non-canonical poly(A) RNA polymerase PAPD5"/>
    <property type="match status" value="1"/>
</dbReference>
<dbReference type="STRING" id="51511.ENSCSAVP00000004132"/>
<dbReference type="PANTHER" id="PTHR23092:SF15">
    <property type="entry name" value="INACTIVE NON-CANONICAL POLY(A) RNA POLYMERASE PROTEIN TRF4-2-RELATED"/>
    <property type="match status" value="1"/>
</dbReference>
<evidence type="ECO:0000256" key="3">
    <source>
        <dbReference type="ARBA" id="ARBA00012388"/>
    </source>
</evidence>
<dbReference type="InterPro" id="IPR002058">
    <property type="entry name" value="PAP_assoc"/>
</dbReference>
<dbReference type="GO" id="GO:0031499">
    <property type="term" value="C:TRAMP complex"/>
    <property type="evidence" value="ECO:0007669"/>
    <property type="project" value="TreeGrafter"/>
</dbReference>
<comment type="cofactor">
    <cofactor evidence="1">
        <name>Mn(2+)</name>
        <dbReference type="ChEBI" id="CHEBI:29035"/>
    </cofactor>
</comment>
<dbReference type="GO" id="GO:0070568">
    <property type="term" value="F:guanylyltransferase activity"/>
    <property type="evidence" value="ECO:0007669"/>
    <property type="project" value="UniProtKB-ARBA"/>
</dbReference>
<dbReference type="InterPro" id="IPR045862">
    <property type="entry name" value="Trf4-like"/>
</dbReference>
<feature type="region of interest" description="Disordered" evidence="15">
    <location>
        <begin position="74"/>
        <end position="117"/>
    </location>
</feature>
<feature type="region of interest" description="Disordered" evidence="15">
    <location>
        <begin position="542"/>
        <end position="693"/>
    </location>
</feature>
<dbReference type="GO" id="GO:0005730">
    <property type="term" value="C:nucleolus"/>
    <property type="evidence" value="ECO:0007669"/>
    <property type="project" value="TreeGrafter"/>
</dbReference>
<feature type="compositionally biased region" description="Low complexity" evidence="15">
    <location>
        <begin position="505"/>
        <end position="524"/>
    </location>
</feature>
<dbReference type="eggNOG" id="KOG1906">
    <property type="taxonomic scope" value="Eukaryota"/>
</dbReference>
<feature type="region of interest" description="Disordered" evidence="15">
    <location>
        <begin position="478"/>
        <end position="528"/>
    </location>
</feature>
<reference evidence="18" key="2">
    <citation type="submission" date="2025-08" db="UniProtKB">
        <authorList>
            <consortium name="Ensembl"/>
        </authorList>
    </citation>
    <scope>IDENTIFICATION</scope>
</reference>
<dbReference type="InterPro" id="IPR043519">
    <property type="entry name" value="NT_sf"/>
</dbReference>
<dbReference type="Pfam" id="PF03828">
    <property type="entry name" value="PAP_assoc"/>
    <property type="match status" value="1"/>
</dbReference>
<evidence type="ECO:0000256" key="14">
    <source>
        <dbReference type="ARBA" id="ARBA00083848"/>
    </source>
</evidence>
<evidence type="ECO:0000256" key="12">
    <source>
        <dbReference type="ARBA" id="ARBA00080076"/>
    </source>
</evidence>
<organism evidence="18 19">
    <name type="scientific">Ciona savignyi</name>
    <name type="common">Pacific transparent sea squirt</name>
    <dbReference type="NCBI Taxonomy" id="51511"/>
    <lineage>
        <taxon>Eukaryota</taxon>
        <taxon>Metazoa</taxon>
        <taxon>Chordata</taxon>
        <taxon>Tunicata</taxon>
        <taxon>Ascidiacea</taxon>
        <taxon>Phlebobranchia</taxon>
        <taxon>Cionidae</taxon>
        <taxon>Ciona</taxon>
    </lineage>
</organism>
<dbReference type="Ensembl" id="ENSCSAVT00000004194.1">
    <property type="protein sequence ID" value="ENSCSAVP00000004132.1"/>
    <property type="gene ID" value="ENSCSAVG00000002429.1"/>
</dbReference>
<evidence type="ECO:0000256" key="4">
    <source>
        <dbReference type="ARBA" id="ARBA00022679"/>
    </source>
</evidence>
<dbReference type="AlphaFoldDB" id="H2YFN4"/>
<comment type="function">
    <text evidence="7">Terminal nucleotidyltransferase that catalyzes preferentially the transfer of ATP and GTP on RNA 3' poly(A) tail creating a heterogeneous 3' poly(A) tail leading to mRNAs stabilization by protecting mRNAs from active deadenylation. Also functions as a catalytic subunit of a TRAMP-like complex which has a poly(A) RNA polymerase activity and is involved in a post-transcriptional quality control mechanism. Polyadenylation with short oligo(A) tails is required for the degradative activity of the exosome on several of its nuclear RNA substrates. Has no terminal uridylyltransferase activity, and does not play a role in replication-dependent histone mRNA degradation via uridylation.</text>
</comment>
<reference evidence="19" key="1">
    <citation type="submission" date="2003-08" db="EMBL/GenBank/DDBJ databases">
        <authorList>
            <person name="Birren B."/>
            <person name="Nusbaum C."/>
            <person name="Abebe A."/>
            <person name="Abouelleil A."/>
            <person name="Adekoya E."/>
            <person name="Ait-zahra M."/>
            <person name="Allen N."/>
            <person name="Allen T."/>
            <person name="An P."/>
            <person name="Anderson M."/>
            <person name="Anderson S."/>
            <person name="Arachchi H."/>
            <person name="Armbruster J."/>
            <person name="Bachantsang P."/>
            <person name="Baldwin J."/>
            <person name="Barry A."/>
            <person name="Bayul T."/>
            <person name="Blitshsteyn B."/>
            <person name="Bloom T."/>
            <person name="Blye J."/>
            <person name="Boguslavskiy L."/>
            <person name="Borowsky M."/>
            <person name="Boukhgalter B."/>
            <person name="Brunache A."/>
            <person name="Butler J."/>
            <person name="Calixte N."/>
            <person name="Calvo S."/>
            <person name="Camarata J."/>
            <person name="Campo K."/>
            <person name="Chang J."/>
            <person name="Cheshatsang Y."/>
            <person name="Citroen M."/>
            <person name="Collymore A."/>
            <person name="Considine T."/>
            <person name="Cook A."/>
            <person name="Cooke P."/>
            <person name="Corum B."/>
            <person name="Cuomo C."/>
            <person name="David R."/>
            <person name="Dawoe T."/>
            <person name="Degray S."/>
            <person name="Dodge S."/>
            <person name="Dooley K."/>
            <person name="Dorje P."/>
            <person name="Dorjee K."/>
            <person name="Dorris L."/>
            <person name="Duffey N."/>
            <person name="Dupes A."/>
            <person name="Elkins T."/>
            <person name="Engels R."/>
            <person name="Erickson J."/>
            <person name="Farina A."/>
            <person name="Faro S."/>
            <person name="Ferreira P."/>
            <person name="Fischer H."/>
            <person name="Fitzgerald M."/>
            <person name="Foley K."/>
            <person name="Gage D."/>
            <person name="Galagan J."/>
            <person name="Gearin G."/>
            <person name="Gnerre S."/>
            <person name="Gnirke A."/>
            <person name="Goyette A."/>
            <person name="Graham J."/>
            <person name="Grandbois E."/>
            <person name="Gyaltsen K."/>
            <person name="Hafez N."/>
            <person name="Hagopian D."/>
            <person name="Hagos B."/>
            <person name="Hall J."/>
            <person name="Hatcher B."/>
            <person name="Heller A."/>
            <person name="Higgins H."/>
            <person name="Honan T."/>
            <person name="Horn A."/>
            <person name="Houde N."/>
            <person name="Hughes L."/>
            <person name="Hulme W."/>
            <person name="Husby E."/>
            <person name="Iliev I."/>
            <person name="Jaffe D."/>
            <person name="Jones C."/>
            <person name="Kamal M."/>
            <person name="Kamat A."/>
            <person name="Kamvysselis M."/>
            <person name="Karlsson E."/>
            <person name="Kells C."/>
            <person name="Kieu A."/>
            <person name="Kisner P."/>
            <person name="Kodira C."/>
            <person name="Kulbokas E."/>
            <person name="Labutti K."/>
            <person name="Lama D."/>
            <person name="Landers T."/>
            <person name="Leger J."/>
            <person name="Levine S."/>
            <person name="Lewis D."/>
            <person name="Lewis T."/>
            <person name="Lindblad-toh K."/>
            <person name="Liu X."/>
            <person name="Lokyitsang T."/>
            <person name="Lokyitsang Y."/>
            <person name="Lucien O."/>
            <person name="Lui A."/>
            <person name="Ma L.J."/>
            <person name="Mabbitt R."/>
            <person name="Macdonald J."/>
            <person name="Maclean C."/>
            <person name="Major J."/>
            <person name="Manning J."/>
            <person name="Marabella R."/>
            <person name="Maru K."/>
            <person name="Matthews C."/>
            <person name="Mauceli E."/>
            <person name="Mccarthy M."/>
            <person name="Mcdonough S."/>
            <person name="Mcghee T."/>
            <person name="Meldrim J."/>
            <person name="Meneus L."/>
            <person name="Mesirov J."/>
            <person name="Mihalev A."/>
            <person name="Mihova T."/>
            <person name="Mikkelsen T."/>
            <person name="Mlenga V."/>
            <person name="Moru K."/>
            <person name="Mozes J."/>
            <person name="Mulrain L."/>
            <person name="Munson G."/>
            <person name="Naylor J."/>
            <person name="Newes C."/>
            <person name="Nguyen C."/>
            <person name="Nguyen N."/>
            <person name="Nguyen T."/>
            <person name="Nicol R."/>
            <person name="Nielsen C."/>
            <person name="Nizzari M."/>
            <person name="Norbu C."/>
            <person name="Norbu N."/>
            <person name="O'donnell P."/>
            <person name="Okoawo O."/>
            <person name="O'leary S."/>
            <person name="Omotosho B."/>
            <person name="O'neill K."/>
            <person name="Osman S."/>
            <person name="Parker S."/>
            <person name="Perrin D."/>
            <person name="Phunkhang P."/>
            <person name="Piqani B."/>
            <person name="Purcell S."/>
            <person name="Rachupka T."/>
            <person name="Ramasamy U."/>
            <person name="Rameau R."/>
            <person name="Ray V."/>
            <person name="Raymond C."/>
            <person name="Retta R."/>
            <person name="Richardson S."/>
            <person name="Rise C."/>
            <person name="Rodriguez J."/>
            <person name="Rogers J."/>
            <person name="Rogov P."/>
            <person name="Rutman M."/>
            <person name="Schupbach R."/>
            <person name="Seaman C."/>
            <person name="Settipalli S."/>
            <person name="Sharpe T."/>
            <person name="Sheridan J."/>
            <person name="Sherpa N."/>
            <person name="Shi J."/>
            <person name="Smirnov S."/>
            <person name="Smith C."/>
            <person name="Sougnez C."/>
            <person name="Spencer B."/>
            <person name="Stalker J."/>
            <person name="Stange-thomann N."/>
            <person name="Stavropoulos S."/>
            <person name="Stetson K."/>
            <person name="Stone C."/>
            <person name="Stone S."/>
            <person name="Stubbs M."/>
            <person name="Talamas J."/>
            <person name="Tchuinga P."/>
            <person name="Tenzing P."/>
            <person name="Tesfaye S."/>
            <person name="Theodore J."/>
            <person name="Thoulutsang Y."/>
            <person name="Topham K."/>
            <person name="Towey S."/>
            <person name="Tsamla T."/>
            <person name="Tsomo N."/>
            <person name="Vallee D."/>
            <person name="Vassiliev H."/>
            <person name="Venkataraman V."/>
            <person name="Vinson J."/>
            <person name="Vo A."/>
            <person name="Wade C."/>
            <person name="Wang S."/>
            <person name="Wangchuk T."/>
            <person name="Wangdi T."/>
            <person name="Whittaker C."/>
            <person name="Wilkinson J."/>
            <person name="Wu Y."/>
            <person name="Wyman D."/>
            <person name="Yadav S."/>
            <person name="Yang S."/>
            <person name="Yang X."/>
            <person name="Yeager S."/>
            <person name="Yee E."/>
            <person name="Young G."/>
            <person name="Zainoun J."/>
            <person name="Zembeck L."/>
            <person name="Zimmer A."/>
            <person name="Zody M."/>
            <person name="Lander E."/>
        </authorList>
    </citation>
    <scope>NUCLEOTIDE SEQUENCE [LARGE SCALE GENOMIC DNA]</scope>
</reference>
<dbReference type="GO" id="GO:1905870">
    <property type="term" value="P:positive regulation of 3'-UTR-mediated mRNA stabilization"/>
    <property type="evidence" value="ECO:0007669"/>
    <property type="project" value="UniProtKB-ARBA"/>
</dbReference>
<dbReference type="Pfam" id="PF22600">
    <property type="entry name" value="MTPAP-like_central"/>
    <property type="match status" value="1"/>
</dbReference>
<keyword evidence="6" id="KW-0460">Magnesium</keyword>
<name>H2YFN4_CIOSA</name>
<evidence type="ECO:0000256" key="1">
    <source>
        <dbReference type="ARBA" id="ARBA00001936"/>
    </source>
</evidence>
<evidence type="ECO:0000256" key="13">
    <source>
        <dbReference type="ARBA" id="ARBA00082009"/>
    </source>
</evidence>
<dbReference type="Proteomes" id="UP000007875">
    <property type="component" value="Unassembled WGS sequence"/>
</dbReference>
<proteinExistence type="inferred from homology"/>
<dbReference type="Gene3D" id="3.30.460.10">
    <property type="entry name" value="Beta Polymerase, domain 2"/>
    <property type="match status" value="1"/>
</dbReference>
<feature type="compositionally biased region" description="Polar residues" evidence="15">
    <location>
        <begin position="614"/>
        <end position="655"/>
    </location>
</feature>
<dbReference type="GO" id="GO:0003729">
    <property type="term" value="F:mRNA binding"/>
    <property type="evidence" value="ECO:0007669"/>
    <property type="project" value="TreeGrafter"/>
</dbReference>
<dbReference type="EC" id="2.7.7.19" evidence="3"/>
<dbReference type="CDD" id="cd05402">
    <property type="entry name" value="NT_PAP_TUTase"/>
    <property type="match status" value="1"/>
</dbReference>
<evidence type="ECO:0000256" key="5">
    <source>
        <dbReference type="ARBA" id="ARBA00022723"/>
    </source>
</evidence>
<evidence type="ECO:0000313" key="18">
    <source>
        <dbReference type="Ensembl" id="ENSCSAVP00000004132.1"/>
    </source>
</evidence>
<feature type="compositionally biased region" description="Low complexity" evidence="15">
    <location>
        <begin position="480"/>
        <end position="495"/>
    </location>
</feature>
<dbReference type="InParanoid" id="H2YFN4"/>
<feature type="compositionally biased region" description="Basic and acidic residues" evidence="15">
    <location>
        <begin position="557"/>
        <end position="576"/>
    </location>
</feature>
<dbReference type="GO" id="GO:0031123">
    <property type="term" value="P:RNA 3'-end processing"/>
    <property type="evidence" value="ECO:0007669"/>
    <property type="project" value="TreeGrafter"/>
</dbReference>
<dbReference type="InterPro" id="IPR054708">
    <property type="entry name" value="MTPAP-like_central"/>
</dbReference>
<evidence type="ECO:0000256" key="10">
    <source>
        <dbReference type="ARBA" id="ARBA00076412"/>
    </source>
</evidence>
<comment type="similarity">
    <text evidence="2">Belongs to the DNA polymerase type-B-like family.</text>
</comment>
<evidence type="ECO:0000256" key="6">
    <source>
        <dbReference type="ARBA" id="ARBA00022842"/>
    </source>
</evidence>
<dbReference type="SUPFAM" id="SSF81301">
    <property type="entry name" value="Nucleotidyltransferase"/>
    <property type="match status" value="1"/>
</dbReference>
<evidence type="ECO:0000256" key="2">
    <source>
        <dbReference type="ARBA" id="ARBA00008593"/>
    </source>
</evidence>
<evidence type="ECO:0000256" key="11">
    <source>
        <dbReference type="ARBA" id="ARBA00076531"/>
    </source>
</evidence>
<dbReference type="GO" id="GO:1990817">
    <property type="term" value="F:poly(A) RNA polymerase activity"/>
    <property type="evidence" value="ECO:0007669"/>
    <property type="project" value="UniProtKB-EC"/>
</dbReference>
<keyword evidence="5" id="KW-0479">Metal-binding</keyword>
<dbReference type="PANTHER" id="PTHR23092">
    <property type="entry name" value="POLY(A) RNA POLYMERASE"/>
    <property type="match status" value="1"/>
</dbReference>
<evidence type="ECO:0000256" key="8">
    <source>
        <dbReference type="ARBA" id="ARBA00063831"/>
    </source>
</evidence>
<dbReference type="FunCoup" id="H2YFN4">
    <property type="interactions" value="4"/>
</dbReference>
<feature type="domain" description="Poly(A) RNA polymerase mitochondrial-like central palm" evidence="17">
    <location>
        <begin position="151"/>
        <end position="280"/>
    </location>
</feature>
<keyword evidence="4" id="KW-0808">Transferase</keyword>
<evidence type="ECO:0000259" key="17">
    <source>
        <dbReference type="Pfam" id="PF22600"/>
    </source>
</evidence>
<evidence type="ECO:0000313" key="19">
    <source>
        <dbReference type="Proteomes" id="UP000007875"/>
    </source>
</evidence>
<evidence type="ECO:0000256" key="7">
    <source>
        <dbReference type="ARBA" id="ARBA00054414"/>
    </source>
</evidence>
<dbReference type="Gene3D" id="1.10.1410.10">
    <property type="match status" value="1"/>
</dbReference>
<dbReference type="GO" id="GO:0060212">
    <property type="term" value="P:negative regulation of nuclear-transcribed mRNA poly(A) tail shortening"/>
    <property type="evidence" value="ECO:0007669"/>
    <property type="project" value="UniProtKB-ARBA"/>
</dbReference>
<accession>H2YFN4</accession>